<dbReference type="Pfam" id="PF02195">
    <property type="entry name" value="ParB_N"/>
    <property type="match status" value="1"/>
</dbReference>
<dbReference type="STRING" id="420998.JDO7802_00078"/>
<evidence type="ECO:0000313" key="4">
    <source>
        <dbReference type="Proteomes" id="UP000049222"/>
    </source>
</evidence>
<dbReference type="InterPro" id="IPR050336">
    <property type="entry name" value="Chromosome_partition/occlusion"/>
</dbReference>
<evidence type="ECO:0000259" key="2">
    <source>
        <dbReference type="SMART" id="SM00470"/>
    </source>
</evidence>
<feature type="region of interest" description="Disordered" evidence="1">
    <location>
        <begin position="40"/>
        <end position="65"/>
    </location>
</feature>
<dbReference type="PANTHER" id="PTHR33375">
    <property type="entry name" value="CHROMOSOME-PARTITIONING PROTEIN PARB-RELATED"/>
    <property type="match status" value="1"/>
</dbReference>
<reference evidence="3 4" key="1">
    <citation type="submission" date="2015-07" db="EMBL/GenBank/DDBJ databases">
        <authorList>
            <person name="Noorani M."/>
        </authorList>
    </citation>
    <scope>NUCLEOTIDE SEQUENCE [LARGE SCALE GENOMIC DNA]</scope>
    <source>
        <strain evidence="3 4">CECT 7802</strain>
    </source>
</reference>
<name>A0A0M6YFN7_9RHOB</name>
<dbReference type="GO" id="GO:0005694">
    <property type="term" value="C:chromosome"/>
    <property type="evidence" value="ECO:0007669"/>
    <property type="project" value="TreeGrafter"/>
</dbReference>
<evidence type="ECO:0000313" key="3">
    <source>
        <dbReference type="EMBL" id="CTQ48077.1"/>
    </source>
</evidence>
<accession>A0A0M6YFN7</accession>
<feature type="domain" description="ParB-like N-terminal" evidence="2">
    <location>
        <begin position="79"/>
        <end position="175"/>
    </location>
</feature>
<dbReference type="SMART" id="SM00470">
    <property type="entry name" value="ParB"/>
    <property type="match status" value="1"/>
</dbReference>
<protein>
    <submittedName>
        <fullName evidence="3">Plasmid partitioning protein RepB</fullName>
    </submittedName>
</protein>
<dbReference type="EMBL" id="CXSU01000004">
    <property type="protein sequence ID" value="CTQ48077.1"/>
    <property type="molecule type" value="Genomic_DNA"/>
</dbReference>
<dbReference type="OrthoDB" id="7812516at2"/>
<dbReference type="PANTHER" id="PTHR33375:SF1">
    <property type="entry name" value="CHROMOSOME-PARTITIONING PROTEIN PARB-RELATED"/>
    <property type="match status" value="1"/>
</dbReference>
<feature type="compositionally biased region" description="Low complexity" evidence="1">
    <location>
        <begin position="40"/>
        <end position="53"/>
    </location>
</feature>
<sequence>MARRRDIAAPTAEELAKLDRETAEGGFAAKPRMVPMAQVAAEAAAEASPVSVEQQEKQARDRADAETLRRARAEGWEVRELPIAQIHTDGMSRDRMEMAEAPLEELRSSIRANGMRTPIEVTRRGGEAEIYDLISGFRRLTAMRDVAGADGTIRAFVRPPRSAPETVVAMVEENEIRADLSSYERGRAAVIAVQDGAFDTLEEAVNTLFAAASKAKRSKVRSFALLHEELGDMLVFPNALSERQCLRLAAAIKAGQGGALRRALAPGLGTDAEREWAELLRALTTLEGEARTPRRTGGEPGRPREVKPKRGYVALAKGRAIRHVHDAKGHAIRFEGPVDSVLIDAVMERIEYLLEDVGQAKK</sequence>
<dbReference type="GO" id="GO:0007059">
    <property type="term" value="P:chromosome segregation"/>
    <property type="evidence" value="ECO:0007669"/>
    <property type="project" value="TreeGrafter"/>
</dbReference>
<dbReference type="AlphaFoldDB" id="A0A0M6YFN7"/>
<dbReference type="Proteomes" id="UP000049222">
    <property type="component" value="Unassembled WGS sequence"/>
</dbReference>
<proteinExistence type="predicted"/>
<keyword evidence="4" id="KW-1185">Reference proteome</keyword>
<feature type="compositionally biased region" description="Basic and acidic residues" evidence="1">
    <location>
        <begin position="54"/>
        <end position="65"/>
    </location>
</feature>
<dbReference type="InterPro" id="IPR036086">
    <property type="entry name" value="ParB/Sulfiredoxin_sf"/>
</dbReference>
<dbReference type="InterPro" id="IPR003115">
    <property type="entry name" value="ParB_N"/>
</dbReference>
<gene>
    <name evidence="3" type="ORF">JDO7802_00078</name>
</gene>
<dbReference type="SUPFAM" id="SSF110849">
    <property type="entry name" value="ParB/Sulfiredoxin"/>
    <property type="match status" value="1"/>
</dbReference>
<feature type="region of interest" description="Disordered" evidence="1">
    <location>
        <begin position="288"/>
        <end position="309"/>
    </location>
</feature>
<dbReference type="Gene3D" id="3.90.1530.30">
    <property type="match status" value="1"/>
</dbReference>
<evidence type="ECO:0000256" key="1">
    <source>
        <dbReference type="SAM" id="MobiDB-lite"/>
    </source>
</evidence>
<dbReference type="RefSeq" id="WP_055081727.1">
    <property type="nucleotide sequence ID" value="NZ_CXSU01000004.1"/>
</dbReference>
<organism evidence="3 4">
    <name type="scientific">Jannaschia donghaensis</name>
    <dbReference type="NCBI Taxonomy" id="420998"/>
    <lineage>
        <taxon>Bacteria</taxon>
        <taxon>Pseudomonadati</taxon>
        <taxon>Pseudomonadota</taxon>
        <taxon>Alphaproteobacteria</taxon>
        <taxon>Rhodobacterales</taxon>
        <taxon>Roseobacteraceae</taxon>
        <taxon>Jannaschia</taxon>
    </lineage>
</organism>